<dbReference type="Proteomes" id="UP000053424">
    <property type="component" value="Unassembled WGS sequence"/>
</dbReference>
<accession>A0A0C2XAH0</accession>
<organism evidence="2 3">
    <name type="scientific">Hebeloma cylindrosporum</name>
    <dbReference type="NCBI Taxonomy" id="76867"/>
    <lineage>
        <taxon>Eukaryota</taxon>
        <taxon>Fungi</taxon>
        <taxon>Dikarya</taxon>
        <taxon>Basidiomycota</taxon>
        <taxon>Agaricomycotina</taxon>
        <taxon>Agaricomycetes</taxon>
        <taxon>Agaricomycetidae</taxon>
        <taxon>Agaricales</taxon>
        <taxon>Agaricineae</taxon>
        <taxon>Hymenogastraceae</taxon>
        <taxon>Hebeloma</taxon>
    </lineage>
</organism>
<reference evidence="3" key="2">
    <citation type="submission" date="2015-01" db="EMBL/GenBank/DDBJ databases">
        <title>Evolutionary Origins and Diversification of the Mycorrhizal Mutualists.</title>
        <authorList>
            <consortium name="DOE Joint Genome Institute"/>
            <consortium name="Mycorrhizal Genomics Consortium"/>
            <person name="Kohler A."/>
            <person name="Kuo A."/>
            <person name="Nagy L.G."/>
            <person name="Floudas D."/>
            <person name="Copeland A."/>
            <person name="Barry K.W."/>
            <person name="Cichocki N."/>
            <person name="Veneault-Fourrey C."/>
            <person name="LaButti K."/>
            <person name="Lindquist E.A."/>
            <person name="Lipzen A."/>
            <person name="Lundell T."/>
            <person name="Morin E."/>
            <person name="Murat C."/>
            <person name="Riley R."/>
            <person name="Ohm R."/>
            <person name="Sun H."/>
            <person name="Tunlid A."/>
            <person name="Henrissat B."/>
            <person name="Grigoriev I.V."/>
            <person name="Hibbett D.S."/>
            <person name="Martin F."/>
        </authorList>
    </citation>
    <scope>NUCLEOTIDE SEQUENCE [LARGE SCALE GENOMIC DNA]</scope>
    <source>
        <strain evidence="3">h7</strain>
    </source>
</reference>
<dbReference type="HOGENOM" id="CLU_027726_0_0_1"/>
<reference evidence="2 3" key="1">
    <citation type="submission" date="2014-04" db="EMBL/GenBank/DDBJ databases">
        <authorList>
            <consortium name="DOE Joint Genome Institute"/>
            <person name="Kuo A."/>
            <person name="Gay G."/>
            <person name="Dore J."/>
            <person name="Kohler A."/>
            <person name="Nagy L.G."/>
            <person name="Floudas D."/>
            <person name="Copeland A."/>
            <person name="Barry K.W."/>
            <person name="Cichocki N."/>
            <person name="Veneault-Fourrey C."/>
            <person name="LaButti K."/>
            <person name="Lindquist E.A."/>
            <person name="Lipzen A."/>
            <person name="Lundell T."/>
            <person name="Morin E."/>
            <person name="Murat C."/>
            <person name="Sun H."/>
            <person name="Tunlid A."/>
            <person name="Henrissat B."/>
            <person name="Grigoriev I.V."/>
            <person name="Hibbett D.S."/>
            <person name="Martin F."/>
            <person name="Nordberg H.P."/>
            <person name="Cantor M.N."/>
            <person name="Hua S.X."/>
        </authorList>
    </citation>
    <scope>NUCLEOTIDE SEQUENCE [LARGE SCALE GENOMIC DNA]</scope>
    <source>
        <strain evidence="3">h7</strain>
    </source>
</reference>
<proteinExistence type="predicted"/>
<evidence type="ECO:0000256" key="1">
    <source>
        <dbReference type="SAM" id="MobiDB-lite"/>
    </source>
</evidence>
<feature type="region of interest" description="Disordered" evidence="1">
    <location>
        <begin position="123"/>
        <end position="218"/>
    </location>
</feature>
<evidence type="ECO:0008006" key="4">
    <source>
        <dbReference type="Google" id="ProtNLM"/>
    </source>
</evidence>
<name>A0A0C2XAH0_HEBCY</name>
<dbReference type="AlphaFoldDB" id="A0A0C2XAH0"/>
<sequence length="380" mass="42166">MLDEPTLVAQLNVLLTSLNLPIPLISPTDLTPSLLIAILESILGIRIPLINSKIDSKQSKATKIQNMKIFLGVLETDILQRDVGLSELDPRKLADGEWEEVLYIAQLLCWIGRRMGYIPRRTQKKGEESTIILPPPRKVAVPSPPRTTIIRRPSPKSQLDLDAESIFQGGSTVTGSTKKSQQTFSPFTSTGGPESLTSLNTGDHQEEAQSQDDDTESTSDILSALSPFTQPARLPPQCIHEVPSPSLLFSLDFPASTCRTTRKDDCGTSLYRTNPIEHDYIGDRSHSSVRYDGFIEPVDEDLELTSFESARSMSFAGNDAKEKVKPTSYPHPISSNIRAETIQNSMKIETVKQQYIRTLQLLNERARLLTQLSDLKNSHG</sequence>
<feature type="compositionally biased region" description="Pro residues" evidence="1">
    <location>
        <begin position="133"/>
        <end position="145"/>
    </location>
</feature>
<gene>
    <name evidence="2" type="ORF">M413DRAFT_14798</name>
</gene>
<dbReference type="EMBL" id="KN831836">
    <property type="protein sequence ID" value="KIM34993.1"/>
    <property type="molecule type" value="Genomic_DNA"/>
</dbReference>
<protein>
    <recommendedName>
        <fullName evidence="4">DUF5745 domain-containing protein</fullName>
    </recommendedName>
</protein>
<evidence type="ECO:0000313" key="2">
    <source>
        <dbReference type="EMBL" id="KIM34993.1"/>
    </source>
</evidence>
<evidence type="ECO:0000313" key="3">
    <source>
        <dbReference type="Proteomes" id="UP000053424"/>
    </source>
</evidence>
<keyword evidence="3" id="KW-1185">Reference proteome</keyword>
<dbReference type="OrthoDB" id="2596754at2759"/>
<feature type="compositionally biased region" description="Polar residues" evidence="1">
    <location>
        <begin position="168"/>
        <end position="202"/>
    </location>
</feature>